<feature type="transmembrane region" description="Helical" evidence="7">
    <location>
        <begin position="453"/>
        <end position="474"/>
    </location>
</feature>
<proteinExistence type="predicted"/>
<dbReference type="PANTHER" id="PTHR33362">
    <property type="entry name" value="SIALIC ACID TRAP TRANSPORTER PERMEASE PROTEIN SIAT-RELATED"/>
    <property type="match status" value="1"/>
</dbReference>
<dbReference type="EMBL" id="UINC01001347">
    <property type="protein sequence ID" value="SUZ78273.1"/>
    <property type="molecule type" value="Genomic_DNA"/>
</dbReference>
<feature type="transmembrane region" description="Helical" evidence="7">
    <location>
        <begin position="127"/>
        <end position="151"/>
    </location>
</feature>
<evidence type="ECO:0000313" key="9">
    <source>
        <dbReference type="EMBL" id="SUZ78273.1"/>
    </source>
</evidence>
<feature type="transmembrane region" description="Helical" evidence="7">
    <location>
        <begin position="163"/>
        <end position="189"/>
    </location>
</feature>
<dbReference type="GO" id="GO:0022857">
    <property type="term" value="F:transmembrane transporter activity"/>
    <property type="evidence" value="ECO:0007669"/>
    <property type="project" value="TreeGrafter"/>
</dbReference>
<keyword evidence="6 7" id="KW-0472">Membrane</keyword>
<evidence type="ECO:0000256" key="6">
    <source>
        <dbReference type="ARBA" id="ARBA00023136"/>
    </source>
</evidence>
<feature type="transmembrane region" description="Helical" evidence="7">
    <location>
        <begin position="210"/>
        <end position="231"/>
    </location>
</feature>
<feature type="transmembrane region" description="Helical" evidence="7">
    <location>
        <begin position="315"/>
        <end position="340"/>
    </location>
</feature>
<evidence type="ECO:0000256" key="1">
    <source>
        <dbReference type="ARBA" id="ARBA00004429"/>
    </source>
</evidence>
<reference evidence="9" key="1">
    <citation type="submission" date="2018-05" db="EMBL/GenBank/DDBJ databases">
        <authorList>
            <person name="Lanie J.A."/>
            <person name="Ng W.-L."/>
            <person name="Kazmierczak K.M."/>
            <person name="Andrzejewski T.M."/>
            <person name="Davidsen T.M."/>
            <person name="Wayne K.J."/>
            <person name="Tettelin H."/>
            <person name="Glass J.I."/>
            <person name="Rusch D."/>
            <person name="Podicherti R."/>
            <person name="Tsui H.-C.T."/>
            <person name="Winkler M.E."/>
        </authorList>
    </citation>
    <scope>NUCLEOTIDE SEQUENCE</scope>
</reference>
<name>A0A381QL12_9ZZZZ</name>
<dbReference type="InterPro" id="IPR004681">
    <property type="entry name" value="TRAP_DctM"/>
</dbReference>
<gene>
    <name evidence="9" type="ORF">METZ01_LOCUS31127</name>
</gene>
<keyword evidence="4 7" id="KW-0812">Transmembrane</keyword>
<feature type="transmembrane region" description="Helical" evidence="7">
    <location>
        <begin position="6"/>
        <end position="26"/>
    </location>
</feature>
<dbReference type="Pfam" id="PF06808">
    <property type="entry name" value="DctM"/>
    <property type="match status" value="1"/>
</dbReference>
<dbReference type="InterPro" id="IPR010656">
    <property type="entry name" value="DctM"/>
</dbReference>
<feature type="transmembrane region" description="Helical" evidence="7">
    <location>
        <begin position="352"/>
        <end position="374"/>
    </location>
</feature>
<feature type="domain" description="TRAP C4-dicarboxylate transport system permease DctM subunit" evidence="8">
    <location>
        <begin position="2"/>
        <end position="477"/>
    </location>
</feature>
<sequence length="490" mass="52819">MTVFFLAGLYVAGAIGSLSLIMMKFFSDANLWNIMANRVWETYTRFLLVAIPLFILMGELLLRSGVADRMYKALDRWVGPIPGGLLHTNIASCAVFAACSGSSIATAATISRVALPSFRARGYNERLVVGSLAAGGTLGILIPPSVLLVLYGLTTGTSIGRLFLAGFLPGALLAGTFMLMIFIAAIIWPGIAPRTSDDSYMSIKGWRDRLLGTLSIVPVAVLIVLVLGSIYGGWATPTEAAAAGVSGAFIIAILNQTYEVVVNVCALACRKAKLLAILPRRLRVPIERAAETAAGYDNQIIKQTLLSVFNMLTEAFMGCIKTTGMIMFILMAAFTLQFAFAYLQISEEMARWVVSLDLSSVQLILIVVVFYLVLGTFMESYSMMLTTLPLIVPTLQASGIDLLWFGVIMIILLEAAQISPPQGLSLFALHGAQIETQAIHGASSERPKTINDVYIGVLPFMACMAIVIGILMVFPEIALWLPDTVKGPRL</sequence>
<dbReference type="GO" id="GO:0005886">
    <property type="term" value="C:plasma membrane"/>
    <property type="evidence" value="ECO:0007669"/>
    <property type="project" value="UniProtKB-SubCell"/>
</dbReference>
<accession>A0A381QL12</accession>
<keyword evidence="3" id="KW-0997">Cell inner membrane</keyword>
<evidence type="ECO:0000256" key="5">
    <source>
        <dbReference type="ARBA" id="ARBA00022989"/>
    </source>
</evidence>
<organism evidence="9">
    <name type="scientific">marine metagenome</name>
    <dbReference type="NCBI Taxonomy" id="408172"/>
    <lineage>
        <taxon>unclassified sequences</taxon>
        <taxon>metagenomes</taxon>
        <taxon>ecological metagenomes</taxon>
    </lineage>
</organism>
<comment type="subcellular location">
    <subcellularLocation>
        <location evidence="1">Cell inner membrane</location>
        <topology evidence="1">Multi-pass membrane protein</topology>
    </subcellularLocation>
</comment>
<evidence type="ECO:0000259" key="8">
    <source>
        <dbReference type="Pfam" id="PF06808"/>
    </source>
</evidence>
<protein>
    <recommendedName>
        <fullName evidence="8">TRAP C4-dicarboxylate transport system permease DctM subunit domain-containing protein</fullName>
    </recommendedName>
</protein>
<evidence type="ECO:0000256" key="2">
    <source>
        <dbReference type="ARBA" id="ARBA00022475"/>
    </source>
</evidence>
<dbReference type="PANTHER" id="PTHR33362:SF5">
    <property type="entry name" value="C4-DICARBOXYLATE TRAP TRANSPORTER LARGE PERMEASE PROTEIN DCTM"/>
    <property type="match status" value="1"/>
</dbReference>
<evidence type="ECO:0000256" key="4">
    <source>
        <dbReference type="ARBA" id="ARBA00022692"/>
    </source>
</evidence>
<keyword evidence="5 7" id="KW-1133">Transmembrane helix</keyword>
<dbReference type="AlphaFoldDB" id="A0A381QL12"/>
<evidence type="ECO:0000256" key="3">
    <source>
        <dbReference type="ARBA" id="ARBA00022519"/>
    </source>
</evidence>
<evidence type="ECO:0000256" key="7">
    <source>
        <dbReference type="SAM" id="Phobius"/>
    </source>
</evidence>
<keyword evidence="2" id="KW-1003">Cell membrane</keyword>
<feature type="transmembrane region" description="Helical" evidence="7">
    <location>
        <begin position="46"/>
        <end position="66"/>
    </location>
</feature>
<feature type="transmembrane region" description="Helical" evidence="7">
    <location>
        <begin position="394"/>
        <end position="413"/>
    </location>
</feature>
<feature type="transmembrane region" description="Helical" evidence="7">
    <location>
        <begin position="86"/>
        <end position="115"/>
    </location>
</feature>